<dbReference type="Proteomes" id="UP001197247">
    <property type="component" value="Unassembled WGS sequence"/>
</dbReference>
<comment type="caution">
    <text evidence="1">The sequence shown here is derived from an EMBL/GenBank/DDBJ whole genome shotgun (WGS) entry which is preliminary data.</text>
</comment>
<protein>
    <submittedName>
        <fullName evidence="1">Uncharacterized protein</fullName>
    </submittedName>
</protein>
<evidence type="ECO:0000313" key="1">
    <source>
        <dbReference type="EMBL" id="MBT0773386.1"/>
    </source>
</evidence>
<accession>A0ABS5TRG7</accession>
<reference evidence="1 2" key="1">
    <citation type="submission" date="2021-05" db="EMBL/GenBank/DDBJ databases">
        <title>Kineosporia and Streptomyces sp. nov. two new marine actinobacteria isolated from Coral.</title>
        <authorList>
            <person name="Buangrab K."/>
            <person name="Sutthacheep M."/>
            <person name="Yeemin T."/>
            <person name="Harunari E."/>
            <person name="Igarashi Y."/>
            <person name="Kanchanasin P."/>
            <person name="Tanasupawat S."/>
            <person name="Phongsopitanun W."/>
        </authorList>
    </citation>
    <scope>NUCLEOTIDE SEQUENCE [LARGE SCALE GENOMIC DNA]</scope>
    <source>
        <strain evidence="1 2">J2-2</strain>
    </source>
</reference>
<proteinExistence type="predicted"/>
<sequence>MSELPDADIERFLHDSSTGWDFDSDQEFHAHLLRYGHLLYGDASPDASA</sequence>
<organism evidence="1 2">
    <name type="scientific">Kineosporia corallincola</name>
    <dbReference type="NCBI Taxonomy" id="2835133"/>
    <lineage>
        <taxon>Bacteria</taxon>
        <taxon>Bacillati</taxon>
        <taxon>Actinomycetota</taxon>
        <taxon>Actinomycetes</taxon>
        <taxon>Kineosporiales</taxon>
        <taxon>Kineosporiaceae</taxon>
        <taxon>Kineosporia</taxon>
    </lineage>
</organism>
<name>A0ABS5TRG7_9ACTN</name>
<dbReference type="EMBL" id="JAHBAY010000017">
    <property type="protein sequence ID" value="MBT0773386.1"/>
    <property type="molecule type" value="Genomic_DNA"/>
</dbReference>
<dbReference type="RefSeq" id="WP_214159928.1">
    <property type="nucleotide sequence ID" value="NZ_JAHBAY010000017.1"/>
</dbReference>
<keyword evidence="2" id="KW-1185">Reference proteome</keyword>
<evidence type="ECO:0000313" key="2">
    <source>
        <dbReference type="Proteomes" id="UP001197247"/>
    </source>
</evidence>
<gene>
    <name evidence="1" type="ORF">KIH74_30855</name>
</gene>